<protein>
    <submittedName>
        <fullName evidence="1">Uncharacterized protein</fullName>
    </submittedName>
</protein>
<organism evidence="1 2">
    <name type="scientific">Kineothrix sedimenti</name>
    <dbReference type="NCBI Taxonomy" id="3123317"/>
    <lineage>
        <taxon>Bacteria</taxon>
        <taxon>Bacillati</taxon>
        <taxon>Bacillota</taxon>
        <taxon>Clostridia</taxon>
        <taxon>Lachnospirales</taxon>
        <taxon>Lachnospiraceae</taxon>
        <taxon>Kineothrix</taxon>
    </lineage>
</organism>
<accession>A0ABZ3F0V8</accession>
<reference evidence="1 2" key="1">
    <citation type="submission" date="2024-02" db="EMBL/GenBank/DDBJ databases">
        <title>Bacterial strain from lacustrine sediment.</title>
        <authorList>
            <person name="Petit C."/>
            <person name="Fadhlaoui K."/>
        </authorList>
    </citation>
    <scope>NUCLEOTIDE SEQUENCE [LARGE SCALE GENOMIC DNA]</scope>
    <source>
        <strain evidence="1 2">IPX-CK</strain>
    </source>
</reference>
<keyword evidence="2" id="KW-1185">Reference proteome</keyword>
<sequence length="52" mass="5895">MQKRLWKVRIHSYGDGSVVSPVIGENGKWHIGNDDIMIRTEEIDEKVGETGL</sequence>
<dbReference type="EMBL" id="CP146256">
    <property type="protein sequence ID" value="XAH75106.1"/>
    <property type="molecule type" value="Genomic_DNA"/>
</dbReference>
<evidence type="ECO:0000313" key="1">
    <source>
        <dbReference type="EMBL" id="XAH75106.1"/>
    </source>
</evidence>
<dbReference type="RefSeq" id="WP_342758669.1">
    <property type="nucleotide sequence ID" value="NZ_CP146256.1"/>
</dbReference>
<name>A0ABZ3F0V8_9FIRM</name>
<gene>
    <name evidence="1" type="ORF">V6984_04845</name>
</gene>
<dbReference type="Proteomes" id="UP001451571">
    <property type="component" value="Chromosome"/>
</dbReference>
<evidence type="ECO:0000313" key="2">
    <source>
        <dbReference type="Proteomes" id="UP001451571"/>
    </source>
</evidence>
<proteinExistence type="predicted"/>